<organism evidence="8 9">
    <name type="scientific">Malassezia cuniculi</name>
    <dbReference type="NCBI Taxonomy" id="948313"/>
    <lineage>
        <taxon>Eukaryota</taxon>
        <taxon>Fungi</taxon>
        <taxon>Dikarya</taxon>
        <taxon>Basidiomycota</taxon>
        <taxon>Ustilaginomycotina</taxon>
        <taxon>Malasseziomycetes</taxon>
        <taxon>Malasseziales</taxon>
        <taxon>Malasseziaceae</taxon>
        <taxon>Malassezia</taxon>
    </lineage>
</organism>
<dbReference type="Proteomes" id="UP001219933">
    <property type="component" value="Chromosome 3"/>
</dbReference>
<evidence type="ECO:0000256" key="4">
    <source>
        <dbReference type="SAM" id="MobiDB-lite"/>
    </source>
</evidence>
<evidence type="ECO:0000256" key="1">
    <source>
        <dbReference type="ARBA" id="ARBA00004555"/>
    </source>
</evidence>
<feature type="domain" description="TRAPPC10/Trs130 N-terminal" evidence="6">
    <location>
        <begin position="23"/>
        <end position="361"/>
    </location>
</feature>
<dbReference type="Pfam" id="PF12584">
    <property type="entry name" value="TRAPPC10"/>
    <property type="match status" value="1"/>
</dbReference>
<evidence type="ECO:0000259" key="7">
    <source>
        <dbReference type="Pfam" id="PF23274"/>
    </source>
</evidence>
<dbReference type="GO" id="GO:0005829">
    <property type="term" value="C:cytosol"/>
    <property type="evidence" value="ECO:0007669"/>
    <property type="project" value="GOC"/>
</dbReference>
<dbReference type="InterPro" id="IPR022233">
    <property type="entry name" value="TRAPPC10/Trs130_C"/>
</dbReference>
<sequence length="1203" mass="130888">MATTVGSGDAVTVTYTAHASLQSSPLYPHICNLLSAQFPLRNLHWRPGPEVASLRPKNTQQGSPPAQSPLRTILELPVRLVPFAEHAPADLRVPLIQRTPMVHLFFVACDDNDIYKAQILSEIRNWIASLPAHLPPDAEAPLGEGGRPDHLIVMVPPLQTPTAASSTHAKGAMGRLYNMNKGTVLEKVRSDFNTATHERVVHMSRIPAINSTPAPADSALWVELIARIKESATATFGAIVGMQDAAITAYDGDKDNWSFAGYLYKTEQLIDTLQHVDLLEDCYALYEALEGRLHAGRADGSVTFPSVGGTDGDDSLLLLGPLRKQYRSMIAKGSISLFDTLCYLYARKAMLLGALGHVVNVMAATRPFVTSVARMLRNADVPPFFVESWSFSVALDAVEQCQAWMVEQSDDSGAQSFAFHASKTDLLELAIEQLLCVGVRVGHLPKEEPFTNCYTAVPSASVSGSSVSRKELKEALEDRSVFDSQVRNLVQRSLVSSSLSKRARHIWQLRYILACLDMERGADAEAHASFDALCKNASRGWGVLLGPVVARKLALLARDKHEPSADTLALALQAISSARPFAGPLDEQDLLERLRRTAAEEVSLTAYNGIYVTIKSQRARAHGDGLAFSVDIHSRLDRAVHIDKVRVCLADYQHNQLWCECECEGVDLESSQTVEVACATPATGFFQVQTTQVVLGNVLIEDNAPGAAGLATLSDVQHHEYARTRIYRAPDGDALKLHIEASKYVRVGVPRIVELVVSTGQNNTDEIDITLEPAEAAFAAPPFKLDAPESVRLESIAGSPLQLKIIGAHAYTECRVHIPLVQEPQHGRLRVSASLRYSVEGSVCERSCMLETILALPLGIQIQDSFRTSSVLSRLVLASAGEQSIRAHAPKLEAIGDCAMSVLAPPPSVVFGPEQASFVLEFAHAKDAKFKLGIVYRPLVLEAVGIVLAHVAETVAKLEWERGHQVLLNDALANHVAGTMDGRAYNISGRIKVDIGRAYWAQLCHWWGWAQSTARAKTLWTILESLASHLAEPVAYIDEPTEHKQATPAATCAFNAAKHNLAWWTLDLVADVPSIGVASAVDLAPQSAGPYVVGQPIDVDVTIKSRINTATNPLKYDILCDYEHWLVWGAKKGTLQVEQPLSTNTVRIVLVPLREGSILFPRVAIAPVDNVVSCEVYSVSAAERVDVLAPSSARTYWAELRGG</sequence>
<proteinExistence type="predicted"/>
<feature type="region of interest" description="Disordered" evidence="4">
    <location>
        <begin position="49"/>
        <end position="68"/>
    </location>
</feature>
<name>A0AAF0EZX0_9BASI</name>
<evidence type="ECO:0000313" key="9">
    <source>
        <dbReference type="Proteomes" id="UP001219933"/>
    </source>
</evidence>
<evidence type="ECO:0000313" key="8">
    <source>
        <dbReference type="EMBL" id="WFD35678.1"/>
    </source>
</evidence>
<dbReference type="InterPro" id="IPR045126">
    <property type="entry name" value="TRAPPC10/Trs130"/>
</dbReference>
<comment type="subcellular location">
    <subcellularLocation>
        <location evidence="1">Golgi apparatus</location>
    </subcellularLocation>
</comment>
<dbReference type="PANTHER" id="PTHR13251:SF3">
    <property type="entry name" value="TRAFFICKING PROTEIN PARTICLE COMPLEX SUBUNIT 10"/>
    <property type="match status" value="1"/>
</dbReference>
<dbReference type="InterPro" id="IPR056913">
    <property type="entry name" value="TRAPPC10/Trs130_N"/>
</dbReference>
<gene>
    <name evidence="8" type="ORF">MCUN1_002539</name>
</gene>
<feature type="domain" description="TRAPPC10/Trs130 C-terminal" evidence="5">
    <location>
        <begin position="1071"/>
        <end position="1188"/>
    </location>
</feature>
<dbReference type="GO" id="GO:1990071">
    <property type="term" value="C:TRAPPII protein complex"/>
    <property type="evidence" value="ECO:0007669"/>
    <property type="project" value="InterPro"/>
</dbReference>
<dbReference type="GO" id="GO:0006891">
    <property type="term" value="P:intra-Golgi vesicle-mediated transport"/>
    <property type="evidence" value="ECO:0007669"/>
    <property type="project" value="TreeGrafter"/>
</dbReference>
<evidence type="ECO:0000259" key="6">
    <source>
        <dbReference type="Pfam" id="PF23036"/>
    </source>
</evidence>
<dbReference type="Pfam" id="PF23036">
    <property type="entry name" value="TRAPPC10_1st"/>
    <property type="match status" value="1"/>
</dbReference>
<feature type="domain" description="DUF7077" evidence="7">
    <location>
        <begin position="733"/>
        <end position="842"/>
    </location>
</feature>
<keyword evidence="9" id="KW-1185">Reference proteome</keyword>
<dbReference type="InterPro" id="IPR055505">
    <property type="entry name" value="DUF7077"/>
</dbReference>
<dbReference type="GO" id="GO:0034498">
    <property type="term" value="P:early endosome to Golgi transport"/>
    <property type="evidence" value="ECO:0007669"/>
    <property type="project" value="TreeGrafter"/>
</dbReference>
<protein>
    <submittedName>
        <fullName evidence="8">Uncharacterized protein</fullName>
    </submittedName>
</protein>
<accession>A0AAF0EZX0</accession>
<dbReference type="EMBL" id="CP119879">
    <property type="protein sequence ID" value="WFD35678.1"/>
    <property type="molecule type" value="Genomic_DNA"/>
</dbReference>
<dbReference type="Pfam" id="PF23274">
    <property type="entry name" value="DUF7077"/>
    <property type="match status" value="1"/>
</dbReference>
<reference evidence="8" key="1">
    <citation type="submission" date="2023-03" db="EMBL/GenBank/DDBJ databases">
        <title>Mating type loci evolution in Malassezia.</title>
        <authorList>
            <person name="Coelho M.A."/>
        </authorList>
    </citation>
    <scope>NUCLEOTIDE SEQUENCE</scope>
    <source>
        <strain evidence="8">CBS 11721</strain>
    </source>
</reference>
<feature type="compositionally biased region" description="Polar residues" evidence="4">
    <location>
        <begin position="56"/>
        <end position="65"/>
    </location>
</feature>
<keyword evidence="3" id="KW-0333">Golgi apparatus</keyword>
<dbReference type="PANTHER" id="PTHR13251">
    <property type="entry name" value="EPILEPSY HOLOPROSENCEPHALY CANDIDATE 1/TMEM1"/>
    <property type="match status" value="1"/>
</dbReference>
<evidence type="ECO:0000256" key="3">
    <source>
        <dbReference type="ARBA" id="ARBA00023034"/>
    </source>
</evidence>
<evidence type="ECO:0000259" key="5">
    <source>
        <dbReference type="Pfam" id="PF12584"/>
    </source>
</evidence>
<dbReference type="AlphaFoldDB" id="A0AAF0EZX0"/>
<evidence type="ECO:0000256" key="2">
    <source>
        <dbReference type="ARBA" id="ARBA00022448"/>
    </source>
</evidence>
<keyword evidence="2" id="KW-0813">Transport</keyword>